<dbReference type="Proteomes" id="UP000317238">
    <property type="component" value="Unassembled WGS sequence"/>
</dbReference>
<accession>A0A5C5XZP6</accession>
<comment type="caution">
    <text evidence="1">The sequence shown here is derived from an EMBL/GenBank/DDBJ whole genome shotgun (WGS) entry which is preliminary data.</text>
</comment>
<evidence type="ECO:0000313" key="1">
    <source>
        <dbReference type="EMBL" id="TWT68867.1"/>
    </source>
</evidence>
<protein>
    <submittedName>
        <fullName evidence="1">Uncharacterized protein</fullName>
    </submittedName>
</protein>
<gene>
    <name evidence="1" type="ORF">Pan14r_11500</name>
</gene>
<dbReference type="EMBL" id="SJPL01000001">
    <property type="protein sequence ID" value="TWT68867.1"/>
    <property type="molecule type" value="Genomic_DNA"/>
</dbReference>
<keyword evidence="2" id="KW-1185">Reference proteome</keyword>
<name>A0A5C5XZP6_9PLAN</name>
<reference evidence="1 2" key="1">
    <citation type="submission" date="2019-02" db="EMBL/GenBank/DDBJ databases">
        <title>Deep-cultivation of Planctomycetes and their phenomic and genomic characterization uncovers novel biology.</title>
        <authorList>
            <person name="Wiegand S."/>
            <person name="Jogler M."/>
            <person name="Boedeker C."/>
            <person name="Pinto D."/>
            <person name="Vollmers J."/>
            <person name="Rivas-Marin E."/>
            <person name="Kohn T."/>
            <person name="Peeters S.H."/>
            <person name="Heuer A."/>
            <person name="Rast P."/>
            <person name="Oberbeckmann S."/>
            <person name="Bunk B."/>
            <person name="Jeske O."/>
            <person name="Meyerdierks A."/>
            <person name="Storesund J.E."/>
            <person name="Kallscheuer N."/>
            <person name="Luecker S."/>
            <person name="Lage O.M."/>
            <person name="Pohl T."/>
            <person name="Merkel B.J."/>
            <person name="Hornburger P."/>
            <person name="Mueller R.-W."/>
            <person name="Bruemmer F."/>
            <person name="Labrenz M."/>
            <person name="Spormann A.M."/>
            <person name="Op Den Camp H."/>
            <person name="Overmann J."/>
            <person name="Amann R."/>
            <person name="Jetten M.S.M."/>
            <person name="Mascher T."/>
            <person name="Medema M.H."/>
            <person name="Devos D.P."/>
            <person name="Kaster A.-K."/>
            <person name="Ovreas L."/>
            <person name="Rohde M."/>
            <person name="Galperin M.Y."/>
            <person name="Jogler C."/>
        </authorList>
    </citation>
    <scope>NUCLEOTIDE SEQUENCE [LARGE SCALE GENOMIC DNA]</scope>
    <source>
        <strain evidence="1 2">Pan14r</strain>
    </source>
</reference>
<dbReference type="AlphaFoldDB" id="A0A5C5XZP6"/>
<proteinExistence type="predicted"/>
<organism evidence="1 2">
    <name type="scientific">Crateriforma conspicua</name>
    <dbReference type="NCBI Taxonomy" id="2527996"/>
    <lineage>
        <taxon>Bacteria</taxon>
        <taxon>Pseudomonadati</taxon>
        <taxon>Planctomycetota</taxon>
        <taxon>Planctomycetia</taxon>
        <taxon>Planctomycetales</taxon>
        <taxon>Planctomycetaceae</taxon>
        <taxon>Crateriforma</taxon>
    </lineage>
</organism>
<sequence>MLSTSGTVVAQDRPIKVSANRDFENILFHAMEQRGKLISVSFKYQMNYTEAGEDSITWRQTGELSVDERTDAFAHLFQRIEKPSPVEAKALRGNKETASEGSRRWQPGGVVKTDQGLWICSPEMPRVRLVRNGEPSGFSYSVPFAVRGLGFSFYGNFLRKDDLDFAILPYLTYPSIKTLSSEAGIDVLKKTKLNGGVDSLKNNAVEFFNAGGYVLAIDTNRDYWPIAGLYERTRYVKKKDGSFRENGTQVVTKYECDLELFNGRWVPKDFRYSGTSGSHVVALQWSQCNPAEPFEPFNHLTLANHVADVMGRINSK</sequence>
<evidence type="ECO:0000313" key="2">
    <source>
        <dbReference type="Proteomes" id="UP000317238"/>
    </source>
</evidence>